<dbReference type="EMBL" id="CAFBPF010000219">
    <property type="protein sequence ID" value="CAB5023958.1"/>
    <property type="molecule type" value="Genomic_DNA"/>
</dbReference>
<dbReference type="CDD" id="cd07821">
    <property type="entry name" value="PYR_PYL_RCAR_like"/>
    <property type="match status" value="1"/>
</dbReference>
<reference evidence="1" key="1">
    <citation type="submission" date="2020-05" db="EMBL/GenBank/DDBJ databases">
        <authorList>
            <person name="Chiriac C."/>
            <person name="Salcher M."/>
            <person name="Ghai R."/>
            <person name="Kavagutti S V."/>
        </authorList>
    </citation>
    <scope>NUCLEOTIDE SEQUENCE</scope>
</reference>
<dbReference type="Gene3D" id="3.30.530.20">
    <property type="match status" value="1"/>
</dbReference>
<gene>
    <name evidence="1" type="ORF">UFOPK3317_00811</name>
    <name evidence="2" type="ORF">UFOPK4071_01388</name>
</gene>
<dbReference type="SUPFAM" id="SSF55961">
    <property type="entry name" value="Bet v1-like"/>
    <property type="match status" value="1"/>
</dbReference>
<dbReference type="InterPro" id="IPR019587">
    <property type="entry name" value="Polyketide_cyclase/dehydratase"/>
</dbReference>
<proteinExistence type="predicted"/>
<evidence type="ECO:0000313" key="2">
    <source>
        <dbReference type="EMBL" id="CAB5023958.1"/>
    </source>
</evidence>
<dbReference type="Pfam" id="PF10604">
    <property type="entry name" value="Polyketide_cyc2"/>
    <property type="match status" value="1"/>
</dbReference>
<dbReference type="AlphaFoldDB" id="A0A6J7DE53"/>
<dbReference type="EMBL" id="CAFBLK010000125">
    <property type="protein sequence ID" value="CAB4869312.1"/>
    <property type="molecule type" value="Genomic_DNA"/>
</dbReference>
<accession>A0A6J7DE53</accession>
<dbReference type="InterPro" id="IPR023393">
    <property type="entry name" value="START-like_dom_sf"/>
</dbReference>
<protein>
    <submittedName>
        <fullName evidence="1">Unannotated protein</fullName>
    </submittedName>
</protein>
<evidence type="ECO:0000313" key="1">
    <source>
        <dbReference type="EMBL" id="CAB4869312.1"/>
    </source>
</evidence>
<name>A0A6J7DE53_9ZZZZ</name>
<sequence>MAMPTRRSHVIVKGAPDEVWGLIRDPLGWNPWFPEMGESSMEGDLRTITLPSGLAIVEQITTVDDELRRFQYRIVENFVIKDHLSTIDVFDLGDGKSLVSYSLEIQPDAMAIMLGYVTGQALLHLRDIFEGK</sequence>
<organism evidence="1">
    <name type="scientific">freshwater metagenome</name>
    <dbReference type="NCBI Taxonomy" id="449393"/>
    <lineage>
        <taxon>unclassified sequences</taxon>
        <taxon>metagenomes</taxon>
        <taxon>ecological metagenomes</taxon>
    </lineage>
</organism>